<dbReference type="CDD" id="cd02972">
    <property type="entry name" value="DsbA_family"/>
    <property type="match status" value="1"/>
</dbReference>
<name>A0A2H0LLQ4_9BACT</name>
<gene>
    <name evidence="8" type="ORF">COV74_09055</name>
</gene>
<sequence length="218" mass="24511">MRQARYVIVGVIIIGVLVALVMTLRHLYPMVKPAEVLKPSVEKLNTRSKGPNNAPIVIVEYSDYQCPSCRTAQEPLHKILEQFPGLIRLESKSFPLQMHRYSFLAALAAECAGTFGKFWLYHELLFEQQSEWAKDPDAMSLMLAYANDLQIPIEPFVGCLDKSEMGVRVKEDKRSGELLSVNSTPTFFINGERFVGAKQLSEQGTAFIKEKLNSLTGK</sequence>
<evidence type="ECO:0000256" key="6">
    <source>
        <dbReference type="SAM" id="Phobius"/>
    </source>
</evidence>
<evidence type="ECO:0000256" key="2">
    <source>
        <dbReference type="ARBA" id="ARBA00022729"/>
    </source>
</evidence>
<dbReference type="InterPro" id="IPR036249">
    <property type="entry name" value="Thioredoxin-like_sf"/>
</dbReference>
<evidence type="ECO:0000313" key="8">
    <source>
        <dbReference type="EMBL" id="PIQ85340.1"/>
    </source>
</evidence>
<proteinExistence type="inferred from homology"/>
<dbReference type="AlphaFoldDB" id="A0A2H0LLQ4"/>
<dbReference type="EMBL" id="PCVY01000068">
    <property type="protein sequence ID" value="PIQ85340.1"/>
    <property type="molecule type" value="Genomic_DNA"/>
</dbReference>
<comment type="similarity">
    <text evidence="1">Belongs to the thioredoxin family. DsbA subfamily.</text>
</comment>
<dbReference type="Pfam" id="PF13462">
    <property type="entry name" value="Thioredoxin_4"/>
    <property type="match status" value="1"/>
</dbReference>
<dbReference type="SUPFAM" id="SSF52833">
    <property type="entry name" value="Thioredoxin-like"/>
    <property type="match status" value="1"/>
</dbReference>
<keyword evidence="4" id="KW-1015">Disulfide bond</keyword>
<feature type="domain" description="Thioredoxin-like fold" evidence="7">
    <location>
        <begin position="46"/>
        <end position="202"/>
    </location>
</feature>
<keyword evidence="6" id="KW-1133">Transmembrane helix</keyword>
<evidence type="ECO:0000259" key="7">
    <source>
        <dbReference type="Pfam" id="PF13462"/>
    </source>
</evidence>
<dbReference type="Proteomes" id="UP000230859">
    <property type="component" value="Unassembled WGS sequence"/>
</dbReference>
<evidence type="ECO:0000313" key="9">
    <source>
        <dbReference type="Proteomes" id="UP000230859"/>
    </source>
</evidence>
<keyword evidence="2" id="KW-0732">Signal</keyword>
<dbReference type="GO" id="GO:0016491">
    <property type="term" value="F:oxidoreductase activity"/>
    <property type="evidence" value="ECO:0007669"/>
    <property type="project" value="UniProtKB-KW"/>
</dbReference>
<comment type="caution">
    <text evidence="8">The sequence shown here is derived from an EMBL/GenBank/DDBJ whole genome shotgun (WGS) entry which is preliminary data.</text>
</comment>
<keyword evidence="6" id="KW-0812">Transmembrane</keyword>
<dbReference type="InterPro" id="IPR012336">
    <property type="entry name" value="Thioredoxin-like_fold"/>
</dbReference>
<evidence type="ECO:0000256" key="4">
    <source>
        <dbReference type="ARBA" id="ARBA00023157"/>
    </source>
</evidence>
<keyword evidence="6" id="KW-0472">Membrane</keyword>
<keyword evidence="3" id="KW-0560">Oxidoreductase</keyword>
<protein>
    <submittedName>
        <fullName evidence="8">Disulfide bond formation protein DsbA</fullName>
    </submittedName>
</protein>
<evidence type="ECO:0000256" key="1">
    <source>
        <dbReference type="ARBA" id="ARBA00005791"/>
    </source>
</evidence>
<reference evidence="8 9" key="1">
    <citation type="submission" date="2017-09" db="EMBL/GenBank/DDBJ databases">
        <title>Depth-based differentiation of microbial function through sediment-hosted aquifers and enrichment of novel symbionts in the deep terrestrial subsurface.</title>
        <authorList>
            <person name="Probst A.J."/>
            <person name="Ladd B."/>
            <person name="Jarett J.K."/>
            <person name="Geller-Mcgrath D.E."/>
            <person name="Sieber C.M."/>
            <person name="Emerson J.B."/>
            <person name="Anantharaman K."/>
            <person name="Thomas B.C."/>
            <person name="Malmstrom R."/>
            <person name="Stieglmeier M."/>
            <person name="Klingl A."/>
            <person name="Woyke T."/>
            <person name="Ryan C.M."/>
            <person name="Banfield J.F."/>
        </authorList>
    </citation>
    <scope>NUCLEOTIDE SEQUENCE [LARGE SCALE GENOMIC DNA]</scope>
    <source>
        <strain evidence="8">CG11_big_fil_rev_8_21_14_0_20_45_26</strain>
    </source>
</reference>
<feature type="transmembrane region" description="Helical" evidence="6">
    <location>
        <begin position="6"/>
        <end position="28"/>
    </location>
</feature>
<dbReference type="Gene3D" id="3.40.30.10">
    <property type="entry name" value="Glutaredoxin"/>
    <property type="match status" value="1"/>
</dbReference>
<keyword evidence="5" id="KW-0676">Redox-active center</keyword>
<accession>A0A2H0LLQ4</accession>
<organism evidence="8 9">
    <name type="scientific">Candidatus Abzuiibacterium crystallinum</name>
    <dbReference type="NCBI Taxonomy" id="1974748"/>
    <lineage>
        <taxon>Bacteria</taxon>
        <taxon>Pseudomonadati</taxon>
        <taxon>Candidatus Omnitrophota</taxon>
        <taxon>Candidatus Abzuiibacterium</taxon>
    </lineage>
</organism>
<dbReference type="PANTHER" id="PTHR13887">
    <property type="entry name" value="GLUTATHIONE S-TRANSFERASE KAPPA"/>
    <property type="match status" value="1"/>
</dbReference>
<evidence type="ECO:0000256" key="3">
    <source>
        <dbReference type="ARBA" id="ARBA00023002"/>
    </source>
</evidence>
<evidence type="ECO:0000256" key="5">
    <source>
        <dbReference type="ARBA" id="ARBA00023284"/>
    </source>
</evidence>
<dbReference type="PANTHER" id="PTHR13887:SF14">
    <property type="entry name" value="DISULFIDE BOND FORMATION PROTEIN D"/>
    <property type="match status" value="1"/>
</dbReference>